<proteinExistence type="predicted"/>
<accession>A0A0E9XXT3</accession>
<reference evidence="1" key="1">
    <citation type="submission" date="2014-11" db="EMBL/GenBank/DDBJ databases">
        <authorList>
            <person name="Amaro Gonzalez C."/>
        </authorList>
    </citation>
    <scope>NUCLEOTIDE SEQUENCE</scope>
</reference>
<sequence length="31" mass="3593">MHLSIVLLMPPIVTHSQRLYNICTYLAAKEH</sequence>
<dbReference type="AlphaFoldDB" id="A0A0E9XXT3"/>
<protein>
    <submittedName>
        <fullName evidence="1">Uncharacterized protein</fullName>
    </submittedName>
</protein>
<evidence type="ECO:0000313" key="1">
    <source>
        <dbReference type="EMBL" id="JAI07538.1"/>
    </source>
</evidence>
<reference evidence="1" key="2">
    <citation type="journal article" date="2015" name="Fish Shellfish Immunol.">
        <title>Early steps in the European eel (Anguilla anguilla)-Vibrio vulnificus interaction in the gills: Role of the RtxA13 toxin.</title>
        <authorList>
            <person name="Callol A."/>
            <person name="Pajuelo D."/>
            <person name="Ebbesson L."/>
            <person name="Teles M."/>
            <person name="MacKenzie S."/>
            <person name="Amaro C."/>
        </authorList>
    </citation>
    <scope>NUCLEOTIDE SEQUENCE</scope>
</reference>
<organism evidence="1">
    <name type="scientific">Anguilla anguilla</name>
    <name type="common">European freshwater eel</name>
    <name type="synonym">Muraena anguilla</name>
    <dbReference type="NCBI Taxonomy" id="7936"/>
    <lineage>
        <taxon>Eukaryota</taxon>
        <taxon>Metazoa</taxon>
        <taxon>Chordata</taxon>
        <taxon>Craniata</taxon>
        <taxon>Vertebrata</taxon>
        <taxon>Euteleostomi</taxon>
        <taxon>Actinopterygii</taxon>
        <taxon>Neopterygii</taxon>
        <taxon>Teleostei</taxon>
        <taxon>Anguilliformes</taxon>
        <taxon>Anguillidae</taxon>
        <taxon>Anguilla</taxon>
    </lineage>
</organism>
<name>A0A0E9XXT3_ANGAN</name>
<dbReference type="EMBL" id="GBXM01001040">
    <property type="protein sequence ID" value="JAI07538.1"/>
    <property type="molecule type" value="Transcribed_RNA"/>
</dbReference>